<dbReference type="FunFam" id="3.30.810.10:FF:000001">
    <property type="entry name" value="1-phosphatidylinositol 3-phosphate 5-kinase FAB1"/>
    <property type="match status" value="1"/>
</dbReference>
<feature type="region of interest" description="Disordered" evidence="8">
    <location>
        <begin position="1907"/>
        <end position="2000"/>
    </location>
</feature>
<evidence type="ECO:0000259" key="9">
    <source>
        <dbReference type="PROSITE" id="PS51455"/>
    </source>
</evidence>
<dbReference type="GO" id="GO:0000329">
    <property type="term" value="C:fungal-type vacuole membrane"/>
    <property type="evidence" value="ECO:0007669"/>
    <property type="project" value="TreeGrafter"/>
</dbReference>
<name>L8WPT1_THACA</name>
<feature type="region of interest" description="Disordered" evidence="8">
    <location>
        <begin position="392"/>
        <end position="423"/>
    </location>
</feature>
<dbReference type="GO" id="GO:0046854">
    <property type="term" value="P:phosphatidylinositol phosphate biosynthetic process"/>
    <property type="evidence" value="ECO:0007669"/>
    <property type="project" value="TreeGrafter"/>
</dbReference>
<feature type="region of interest" description="Disordered" evidence="8">
    <location>
        <begin position="537"/>
        <end position="576"/>
    </location>
</feature>
<feature type="region of interest" description="Disordered" evidence="8">
    <location>
        <begin position="1685"/>
        <end position="1797"/>
    </location>
</feature>
<protein>
    <recommendedName>
        <fullName evidence="1">1-phosphatidylinositol-3-phosphate 5-kinase</fullName>
        <ecNumber evidence="1">2.7.1.150</ecNumber>
    </recommendedName>
</protein>
<dbReference type="EMBL" id="AFRT01002053">
    <property type="protein sequence ID" value="ELU38767.1"/>
    <property type="molecule type" value="Genomic_DNA"/>
</dbReference>
<dbReference type="GO" id="GO:0000285">
    <property type="term" value="F:1-phosphatidylinositol-3-phosphate 5-kinase activity"/>
    <property type="evidence" value="ECO:0007669"/>
    <property type="project" value="UniProtKB-EC"/>
</dbReference>
<keyword evidence="2 6" id="KW-0808">Transferase</keyword>
<feature type="compositionally biased region" description="Low complexity" evidence="8">
    <location>
        <begin position="179"/>
        <end position="198"/>
    </location>
</feature>
<feature type="region of interest" description="Disordered" evidence="8">
    <location>
        <begin position="179"/>
        <end position="241"/>
    </location>
</feature>
<evidence type="ECO:0000256" key="7">
    <source>
        <dbReference type="SAM" id="Coils"/>
    </source>
</evidence>
<dbReference type="InterPro" id="IPR044769">
    <property type="entry name" value="PIKfyve_PIPKc"/>
</dbReference>
<dbReference type="GO" id="GO:0005524">
    <property type="term" value="F:ATP binding"/>
    <property type="evidence" value="ECO:0007669"/>
    <property type="project" value="UniProtKB-UniRule"/>
</dbReference>
<dbReference type="InterPro" id="IPR002423">
    <property type="entry name" value="Cpn60/GroEL/TCP-1"/>
</dbReference>
<feature type="region of interest" description="Disordered" evidence="8">
    <location>
        <begin position="1093"/>
        <end position="1127"/>
    </location>
</feature>
<feature type="compositionally biased region" description="Basic and acidic residues" evidence="8">
    <location>
        <begin position="1830"/>
        <end position="1839"/>
    </location>
</feature>
<dbReference type="HOGENOM" id="CLU_000480_3_0_1"/>
<keyword evidence="5 6" id="KW-0067">ATP-binding</keyword>
<evidence type="ECO:0000313" key="10">
    <source>
        <dbReference type="EMBL" id="ELU38767.1"/>
    </source>
</evidence>
<feature type="compositionally biased region" description="Polar residues" evidence="8">
    <location>
        <begin position="1949"/>
        <end position="1958"/>
    </location>
</feature>
<feature type="compositionally biased region" description="Polar residues" evidence="8">
    <location>
        <begin position="1612"/>
        <end position="1625"/>
    </location>
</feature>
<feature type="compositionally biased region" description="Low complexity" evidence="8">
    <location>
        <begin position="678"/>
        <end position="687"/>
    </location>
</feature>
<dbReference type="Pfam" id="PF00118">
    <property type="entry name" value="Cpn60_TCP1"/>
    <property type="match status" value="1"/>
</dbReference>
<dbReference type="SMART" id="SM00330">
    <property type="entry name" value="PIPKc"/>
    <property type="match status" value="1"/>
</dbReference>
<evidence type="ECO:0000313" key="11">
    <source>
        <dbReference type="Proteomes" id="UP000011668"/>
    </source>
</evidence>
<dbReference type="Gene3D" id="3.30.800.10">
    <property type="entry name" value="Phosphatidylinositol Phosphate Kinase II Beta"/>
    <property type="match status" value="1"/>
</dbReference>
<dbReference type="FunFam" id="3.50.7.10:FF:000007">
    <property type="entry name" value="1-phosphatidylinositol 3-phosphate 5-kinase isoform X1"/>
    <property type="match status" value="1"/>
</dbReference>
<feature type="compositionally biased region" description="Basic and acidic residues" evidence="8">
    <location>
        <begin position="1762"/>
        <end position="1776"/>
    </location>
</feature>
<feature type="compositionally biased region" description="Basic and acidic residues" evidence="8">
    <location>
        <begin position="556"/>
        <end position="576"/>
    </location>
</feature>
<feature type="compositionally biased region" description="Polar residues" evidence="8">
    <location>
        <begin position="1974"/>
        <end position="2000"/>
    </location>
</feature>
<feature type="coiled-coil region" evidence="7">
    <location>
        <begin position="2003"/>
        <end position="2030"/>
    </location>
</feature>
<feature type="compositionally biased region" description="Polar residues" evidence="8">
    <location>
        <begin position="1751"/>
        <end position="1761"/>
    </location>
</feature>
<sequence>MTHIMIKGRASIHVALSDLQSRDEDLHERSNEATVANIDWMPMSPHVKLAHITSPMYRSPGRPCRCMQGHLARVWCKAKVYHLAPPFTSFSEGSWTRRNILLHQIRVSDHLCHLFVATTPQSEDHHLLARCSIRATMDSPVTLTTHNPFEDDDLGGQGGYALVTSIFSKMKNTFVATGPSGATTTSVPTPSVTVPTTGENTNKPANKAVNKVTSPTNPPSPVRAPSLKPATKSLKPGGSNPAPPLVSFAPIAVEQPRYIAEGASIAPQTYEGVEGLYGTSIPGFAIPDDARSVRTVASTKRGASISKVIRRIRGEVLEDEGLDDDDDRRSVTSAATSAPVYHPFHYHQRSMSLSQSYQPPSPFSATGPRRTDEPFPLFSRGDLSLRHRLQYRAHDSDDSRPQTPTEILFSPEPAPAPAPFRRGANDDELEVGEEGMGEKEMELYLERTSRNSSNGARRNVAVGEGKGGKAFAFPGPTSGVVDSPGALQLETGAAVMDQTAAIIPNAAASTPGLSALNQTAPTNTSTPNTESSILFPASASSPETPAGLVPIPGIGPRRDSASAFGRERPRLGSGDRLRLNSFGNRLESFTGGRMDSFHSSHAGDRTPYLRSRVHSRLGEFSPISAEGDLGWRTRRESSAYAAELNAVSMFHLRIMIRQLLSRAQINQPKEGTFTHSGANNEEANENAGQKGGKSSIPEKGATSEWEDTLLRLSLKLASRLNVASTSGGANVDMDVRHFVKIKKIPGGRPRDSEYVDGAVISSNLAHKKMKRDLPLPRIMILAFSLEWQRRENEYLTLDSILAQEREYLRNLVARITALRPRLVLVERTVSRLALEYLMAANVAVARAVPPRSTKFVSRMTGAEVVPDIPALHRGPRLGECARFKIQTYDHHLIPGRRKSYMRFEGCDSHRSGCTIILRGADLDTLKKLKEVMRFIAFIVRNLKMESFLWKDCVVTMPGVTGEAVPTPTTGNSLSGIPTNGGDVSVLMRPRAKSFPGLSAKVANDPSSESGVGVTRWISPVLPEPSPVFEDDDTFSTDDEAEDEAVILSRQINASLRPYLTTFISVSATLRFFPPWPVRMMKEADDQLRSIKREWGEEQRQKEREKVTKSEEHLPQNANSEYQVDKESTPSVIVVGPADEPSGPRLHPSASLSSLRSTVSVSSINLPAVPSRIPTPAPSPLAPGPAISAPELRSPSELDVEARLADAKERHDVMRREWEWYLRRNRDDFAVEKYQQIALRSFVIPTASGSSSMTGSANLGQMENSHRPCFRPELVYKYYYGEGDQSLAHFIEETCSIPANSVCEAKDCNVLRIAHTQVFVHNESQVLISTEPWTGRIGAKQFNAPLYEGITTWSICRVCMQSTPLIPLSEEAGRYSFAKFLELHFYPADVLLMHGAGCSHNIYQHHIRYFHWHGMTVRFQTEKVTLHELVFPPTHIRVRPQALLSFKNDDYIQMLRRNTAYWDSVLSRIQVAADAAAQLAQLHPEQAQNISTLAGEMRERSVLQRNHIEQLIYKEYEESSTTDTLQLGRVRPIWQRIITQFDDEFGQLERLYLPNGYYVGTEKDFRRSVAQNKISKYVPEIMGSVFSTMDRKVISRFVDPERRQTGSKRESGQLVSSASEYESNVDSCAEPPNSETDVRPSSIDLPSPAEISGQDLDQPPAVATGNISVEALPIDEITVDAQVLESQHGESEGGDSDSTISAPQTRPEISLENSGIQPKIRADDQGPMPAPATIPGNPIVDTDNLGKDGGQSIASSVQTESPLQERHDATAETKDAFPSEYSQRVSRLPRRTRPQPSVSDLVRQFQAVLPENFATGAFGYGPLARTSFMSDSEHDSEAQPRRVRGRPKVPVSKSKFQPRSRTFGSDFERSYAVNVAPRQTQSTVEAGPSRIPAPVQPVTLPLAETIQSGRSSPTHSMLDLPRRPMLSRTTTGSTIKNTNAATLEPLTATRKVSPNLNKSTKGKALARNPPRDPSTVRNTTSSISSRQGTRRITGSTINNTGSKVATQIRQFERLSKENEKANRRYAIIRGRRARPVATAKPKVEIFNNYEDALRDDESESGDSSSEADDEDEGEEDPNKLRVDTLDPILSVSDLTAHSMTLPAPATRDKDQDQQIIDINDSGKRNEHTETKLQVHPNHILDFTPESSLPSSPLIRPRDSGLGQGNYSEAEMSASADRRSFLYRMSSALSRIQAREYAAMNLSYPAAPTDHVFAESYITVREDEPTSIIALTLSAHDYRINMARALSSKHNKLAEKPEVFMPDNLSVGEAPSTWGIISHDDLPDPADVLNVPKSNYFKGYQSGDVTVTCKVLYAEQFQALRRSCNCDQIMIESLARCIKWDAAGGKSGSAFLRTRDERFIAKELSRQEADDMGKFAPKYFDYMSSALSEGRPSVLAKLFGFYQISLKNPMAGKSVKMNLLVMENLLYDRKFAHVRSVYDLKGLTRGRKVRKTGRENEVLLDENLVQASLTEPYYLREHAKRILRTAIWNDTQFLEDANVMDYSMVVGVDNTKNQLVIGIVDFIRTYTWDKKFENLMKEKVLGGTNKGEGPTIVIPKQYGVRFRAAMEQYFPLVCIFKSEPLDNTHAHCPVA</sequence>
<dbReference type="InterPro" id="IPR027483">
    <property type="entry name" value="PInositol-4-P-4/5-kinase_C_sf"/>
</dbReference>
<feature type="region of interest" description="Disordered" evidence="8">
    <location>
        <begin position="670"/>
        <end position="701"/>
    </location>
</feature>
<feature type="region of interest" description="Disordered" evidence="8">
    <location>
        <begin position="1174"/>
        <end position="1193"/>
    </location>
</feature>
<proteinExistence type="predicted"/>
<feature type="compositionally biased region" description="Acidic residues" evidence="8">
    <location>
        <begin position="2052"/>
        <end position="2074"/>
    </location>
</feature>
<feature type="domain" description="PIPK" evidence="9">
    <location>
        <begin position="2243"/>
        <end position="2568"/>
    </location>
</feature>
<dbReference type="Gene3D" id="3.30.810.10">
    <property type="entry name" value="2-Layer Sandwich"/>
    <property type="match status" value="1"/>
</dbReference>
<keyword evidence="4 6" id="KW-0418">Kinase</keyword>
<feature type="region of interest" description="Disordered" evidence="8">
    <location>
        <begin position="2047"/>
        <end position="2084"/>
    </location>
</feature>
<organism evidence="10 11">
    <name type="scientific">Thanatephorus cucumeris (strain AG1-IA)</name>
    <name type="common">Rice sheath blight fungus</name>
    <name type="synonym">Rhizoctonia solani</name>
    <dbReference type="NCBI Taxonomy" id="983506"/>
    <lineage>
        <taxon>Eukaryota</taxon>
        <taxon>Fungi</taxon>
        <taxon>Dikarya</taxon>
        <taxon>Basidiomycota</taxon>
        <taxon>Agaricomycotina</taxon>
        <taxon>Agaricomycetes</taxon>
        <taxon>Cantharellales</taxon>
        <taxon>Ceratobasidiaceae</taxon>
        <taxon>Rhizoctonia</taxon>
        <taxon>Rhizoctonia solani AG-1</taxon>
    </lineage>
</organism>
<keyword evidence="3 6" id="KW-0547">Nucleotide-binding</keyword>
<dbReference type="InterPro" id="IPR002498">
    <property type="entry name" value="PInositol-4-P-4/5-kinase_core"/>
</dbReference>
<evidence type="ECO:0000256" key="5">
    <source>
        <dbReference type="ARBA" id="ARBA00022840"/>
    </source>
</evidence>
<feature type="compositionally biased region" description="Basic and acidic residues" evidence="8">
    <location>
        <begin position="1599"/>
        <end position="1610"/>
    </location>
</feature>
<dbReference type="SUPFAM" id="SSF52029">
    <property type="entry name" value="GroEL apical domain-like"/>
    <property type="match status" value="1"/>
</dbReference>
<dbReference type="CDD" id="cd17300">
    <property type="entry name" value="PIPKc_PIKfyve"/>
    <property type="match status" value="1"/>
</dbReference>
<reference evidence="10 11" key="1">
    <citation type="journal article" date="2013" name="Nat. Commun.">
        <title>The evolution and pathogenic mechanisms of the rice sheath blight pathogen.</title>
        <authorList>
            <person name="Zheng A."/>
            <person name="Lin R."/>
            <person name="Xu L."/>
            <person name="Qin P."/>
            <person name="Tang C."/>
            <person name="Ai P."/>
            <person name="Zhang D."/>
            <person name="Liu Y."/>
            <person name="Sun Z."/>
            <person name="Feng H."/>
            <person name="Wang Y."/>
            <person name="Chen Y."/>
            <person name="Liang X."/>
            <person name="Fu R."/>
            <person name="Li Q."/>
            <person name="Zhang J."/>
            <person name="Yu X."/>
            <person name="Xie Z."/>
            <person name="Ding L."/>
            <person name="Guan P."/>
            <person name="Tang J."/>
            <person name="Liang Y."/>
            <person name="Wang S."/>
            <person name="Deng Q."/>
            <person name="Li S."/>
            <person name="Zhu J."/>
            <person name="Wang L."/>
            <person name="Liu H."/>
            <person name="Li P."/>
        </authorList>
    </citation>
    <scope>NUCLEOTIDE SEQUENCE [LARGE SCALE GENOMIC DNA]</scope>
    <source>
        <strain evidence="11">AG-1 IA</strain>
    </source>
</reference>
<dbReference type="SUPFAM" id="SSF56104">
    <property type="entry name" value="SAICAR synthase-like"/>
    <property type="match status" value="1"/>
</dbReference>
<keyword evidence="7" id="KW-0175">Coiled coil</keyword>
<dbReference type="Pfam" id="PF01504">
    <property type="entry name" value="PIP5K"/>
    <property type="match status" value="1"/>
</dbReference>
<accession>L8WPT1</accession>
<dbReference type="OrthoDB" id="158357at2759"/>
<dbReference type="PANTHER" id="PTHR45748:SF7">
    <property type="entry name" value="1-PHOSPHATIDYLINOSITOL 3-PHOSPHATE 5-KINASE-RELATED"/>
    <property type="match status" value="1"/>
</dbReference>
<dbReference type="STRING" id="983506.L8WPT1"/>
<feature type="region of interest" description="Disordered" evidence="8">
    <location>
        <begin position="1828"/>
        <end position="1861"/>
    </location>
</feature>
<comment type="caution">
    <text evidence="10">The sequence shown here is derived from an EMBL/GenBank/DDBJ whole genome shotgun (WGS) entry which is preliminary data.</text>
</comment>
<gene>
    <name evidence="10" type="ORF">AG1IA_07203</name>
</gene>
<feature type="compositionally biased region" description="Polar residues" evidence="8">
    <location>
        <begin position="1926"/>
        <end position="1940"/>
    </location>
</feature>
<dbReference type="Gene3D" id="3.50.7.10">
    <property type="entry name" value="GroEL"/>
    <property type="match status" value="1"/>
</dbReference>
<feature type="region of interest" description="Disordered" evidence="8">
    <location>
        <begin position="1599"/>
        <end position="1660"/>
    </location>
</feature>
<feature type="region of interest" description="Disordered" evidence="8">
    <location>
        <begin position="351"/>
        <end position="379"/>
    </location>
</feature>
<dbReference type="InterPro" id="IPR027484">
    <property type="entry name" value="PInositol-4-P-5-kinase_N"/>
</dbReference>
<evidence type="ECO:0000256" key="1">
    <source>
        <dbReference type="ARBA" id="ARBA00012009"/>
    </source>
</evidence>
<evidence type="ECO:0000256" key="2">
    <source>
        <dbReference type="ARBA" id="ARBA00022679"/>
    </source>
</evidence>
<evidence type="ECO:0000256" key="3">
    <source>
        <dbReference type="ARBA" id="ARBA00022741"/>
    </source>
</evidence>
<dbReference type="PROSITE" id="PS51455">
    <property type="entry name" value="PIPK"/>
    <property type="match status" value="1"/>
</dbReference>
<dbReference type="PANTHER" id="PTHR45748">
    <property type="entry name" value="1-PHOSPHATIDYLINOSITOL 3-PHOSPHATE 5-KINASE-RELATED"/>
    <property type="match status" value="1"/>
</dbReference>
<dbReference type="Proteomes" id="UP000011668">
    <property type="component" value="Unassembled WGS sequence"/>
</dbReference>
<dbReference type="OMA" id="KESESHM"/>
<evidence type="ECO:0000256" key="6">
    <source>
        <dbReference type="PROSITE-ProRule" id="PRU00781"/>
    </source>
</evidence>
<feature type="compositionally biased region" description="Basic and acidic residues" evidence="8">
    <location>
        <begin position="1093"/>
        <end position="1113"/>
    </location>
</feature>
<dbReference type="EC" id="2.7.1.150" evidence="1"/>
<dbReference type="GO" id="GO:0010008">
    <property type="term" value="C:endosome membrane"/>
    <property type="evidence" value="ECO:0007669"/>
    <property type="project" value="TreeGrafter"/>
</dbReference>
<dbReference type="InterPro" id="IPR027409">
    <property type="entry name" value="GroEL-like_apical_dom_sf"/>
</dbReference>
<keyword evidence="11" id="KW-1185">Reference proteome</keyword>
<evidence type="ECO:0000256" key="4">
    <source>
        <dbReference type="ARBA" id="ARBA00022777"/>
    </source>
</evidence>
<evidence type="ECO:0000256" key="8">
    <source>
        <dbReference type="SAM" id="MobiDB-lite"/>
    </source>
</evidence>